<sequence length="566" mass="65211">MSSLKLKKRVQTKLFCQEWLQVEEYKHWLRNVISDPTKFKCIAYNSILTCGKSELTKHNLGPKHTRKSNVKGLHGCMSMTSFIKSNEQSENSKKEIINVKTAEIKLFSFFATNNIAFQTVDLLVPVLKQILPDSKIVEKVQLHRKKYTSIVKNIIAPVETYDTVSIIKNCHFSTLVDESTDISMHKFLCILVRYVQPDSGVVHTRLLELLPVNATDCSASKLYEEFKQCFASKNISLSNLISVASDGANVMVGKHNSFFTHLKRDNPDLILMQCICHSAPLAASKASQQLPRSPEDLIIETFQHISLKILKLAETRWLALHQCFVRMLDCWYGLTQYFRLVVVEDHLKSAEQILDTLNNVVVKAYFFFLKHSLDYFNSFNALFQTRKTIIHQLHTNSIRLLKSISQNFIKPALLTGDICNLKFKDPNNLLPESEIYVGTECETILKTLPRQLVTEFKNKCLNFYITAAEEIIFTEMGFLDYEVSLNATNREGFETLPHLLSTFKNFIDCNKASEEWRTMPNFFSNDECLKMKQLSISKMWYNIGQAKDLINDNFKFYNISDEISHH</sequence>
<evidence type="ECO:0000313" key="2">
    <source>
        <dbReference type="Proteomes" id="UP000478052"/>
    </source>
</evidence>
<dbReference type="PANTHER" id="PTHR37162:SF1">
    <property type="entry name" value="BED-TYPE DOMAIN-CONTAINING PROTEIN"/>
    <property type="match status" value="1"/>
</dbReference>
<dbReference type="PANTHER" id="PTHR37162">
    <property type="entry name" value="HAT FAMILY DIMERISATION DOMAINCONTAINING PROTEIN-RELATED"/>
    <property type="match status" value="1"/>
</dbReference>
<dbReference type="InterPro" id="IPR012337">
    <property type="entry name" value="RNaseH-like_sf"/>
</dbReference>
<reference evidence="1 2" key="1">
    <citation type="submission" date="2019-08" db="EMBL/GenBank/DDBJ databases">
        <title>Whole genome of Aphis craccivora.</title>
        <authorList>
            <person name="Voronova N.V."/>
            <person name="Shulinski R.S."/>
            <person name="Bandarenka Y.V."/>
            <person name="Zhorov D.G."/>
            <person name="Warner D."/>
        </authorList>
    </citation>
    <scope>NUCLEOTIDE SEQUENCE [LARGE SCALE GENOMIC DNA]</scope>
    <source>
        <strain evidence="1">180601</strain>
        <tissue evidence="1">Whole Body</tissue>
    </source>
</reference>
<proteinExistence type="predicted"/>
<evidence type="ECO:0000313" key="1">
    <source>
        <dbReference type="EMBL" id="KAF0732239.1"/>
    </source>
</evidence>
<dbReference type="AlphaFoldDB" id="A0A6G0WXD2"/>
<dbReference type="SUPFAM" id="SSF53098">
    <property type="entry name" value="Ribonuclease H-like"/>
    <property type="match status" value="1"/>
</dbReference>
<protein>
    <submittedName>
        <fullName evidence="1">Protein FAM200B-like</fullName>
    </submittedName>
</protein>
<dbReference type="Proteomes" id="UP000478052">
    <property type="component" value="Unassembled WGS sequence"/>
</dbReference>
<organism evidence="1 2">
    <name type="scientific">Aphis craccivora</name>
    <name type="common">Cowpea aphid</name>
    <dbReference type="NCBI Taxonomy" id="307492"/>
    <lineage>
        <taxon>Eukaryota</taxon>
        <taxon>Metazoa</taxon>
        <taxon>Ecdysozoa</taxon>
        <taxon>Arthropoda</taxon>
        <taxon>Hexapoda</taxon>
        <taxon>Insecta</taxon>
        <taxon>Pterygota</taxon>
        <taxon>Neoptera</taxon>
        <taxon>Paraneoptera</taxon>
        <taxon>Hemiptera</taxon>
        <taxon>Sternorrhyncha</taxon>
        <taxon>Aphidomorpha</taxon>
        <taxon>Aphidoidea</taxon>
        <taxon>Aphididae</taxon>
        <taxon>Aphidini</taxon>
        <taxon>Aphis</taxon>
        <taxon>Aphis</taxon>
    </lineage>
</organism>
<dbReference type="OrthoDB" id="7700334at2759"/>
<comment type="caution">
    <text evidence="1">The sequence shown here is derived from an EMBL/GenBank/DDBJ whole genome shotgun (WGS) entry which is preliminary data.</text>
</comment>
<keyword evidence="2" id="KW-1185">Reference proteome</keyword>
<gene>
    <name evidence="1" type="ORF">FWK35_00036006</name>
</gene>
<name>A0A6G0WXD2_APHCR</name>
<dbReference type="EMBL" id="VUJU01008332">
    <property type="protein sequence ID" value="KAF0732239.1"/>
    <property type="molecule type" value="Genomic_DNA"/>
</dbReference>
<accession>A0A6G0WXD2</accession>